<evidence type="ECO:0000256" key="1">
    <source>
        <dbReference type="SAM" id="MobiDB-lite"/>
    </source>
</evidence>
<organism evidence="2">
    <name type="scientific">Rhizophora mucronata</name>
    <name type="common">Asiatic mangrove</name>
    <dbReference type="NCBI Taxonomy" id="61149"/>
    <lineage>
        <taxon>Eukaryota</taxon>
        <taxon>Viridiplantae</taxon>
        <taxon>Streptophyta</taxon>
        <taxon>Embryophyta</taxon>
        <taxon>Tracheophyta</taxon>
        <taxon>Spermatophyta</taxon>
        <taxon>Magnoliopsida</taxon>
        <taxon>eudicotyledons</taxon>
        <taxon>Gunneridae</taxon>
        <taxon>Pentapetalae</taxon>
        <taxon>rosids</taxon>
        <taxon>fabids</taxon>
        <taxon>Malpighiales</taxon>
        <taxon>Rhizophoraceae</taxon>
        <taxon>Rhizophora</taxon>
    </lineage>
</organism>
<protein>
    <submittedName>
        <fullName evidence="2">Uncharacterized protein</fullName>
    </submittedName>
</protein>
<dbReference type="EMBL" id="GGEC01088653">
    <property type="protein sequence ID" value="MBX69137.1"/>
    <property type="molecule type" value="Transcribed_RNA"/>
</dbReference>
<name>A0A2P2QQA6_RHIMU</name>
<feature type="region of interest" description="Disordered" evidence="1">
    <location>
        <begin position="1"/>
        <end position="21"/>
    </location>
</feature>
<dbReference type="AlphaFoldDB" id="A0A2P2QQA6"/>
<accession>A0A2P2QQA6</accession>
<reference evidence="2" key="1">
    <citation type="submission" date="2018-02" db="EMBL/GenBank/DDBJ databases">
        <title>Rhizophora mucronata_Transcriptome.</title>
        <authorList>
            <person name="Meera S.P."/>
            <person name="Sreeshan A."/>
            <person name="Augustine A."/>
        </authorList>
    </citation>
    <scope>NUCLEOTIDE SEQUENCE</scope>
    <source>
        <tissue evidence="2">Leaf</tissue>
    </source>
</reference>
<proteinExistence type="predicted"/>
<evidence type="ECO:0000313" key="2">
    <source>
        <dbReference type="EMBL" id="MBX69137.1"/>
    </source>
</evidence>
<sequence>MKTAIDASKKMIQSPATTKSC</sequence>